<name>A0A383R9A2_PAEAL</name>
<evidence type="ECO:0000259" key="2">
    <source>
        <dbReference type="Pfam" id="PF12671"/>
    </source>
</evidence>
<dbReference type="Proteomes" id="UP000304148">
    <property type="component" value="Chromosome"/>
</dbReference>
<dbReference type="RefSeq" id="WP_138185763.1">
    <property type="nucleotide sequence ID" value="NZ_LS992241.1"/>
</dbReference>
<evidence type="ECO:0000256" key="1">
    <source>
        <dbReference type="SAM" id="MobiDB-lite"/>
    </source>
</evidence>
<accession>A0A383R9A2</accession>
<organism evidence="3 4">
    <name type="scientific">Paenibacillus alvei</name>
    <name type="common">Bacillus alvei</name>
    <dbReference type="NCBI Taxonomy" id="44250"/>
    <lineage>
        <taxon>Bacteria</taxon>
        <taxon>Bacillati</taxon>
        <taxon>Bacillota</taxon>
        <taxon>Bacilli</taxon>
        <taxon>Bacillales</taxon>
        <taxon>Paenibacillaceae</taxon>
        <taxon>Paenibacillus</taxon>
    </lineage>
</organism>
<reference evidence="4" key="1">
    <citation type="submission" date="2018-08" db="EMBL/GenBank/DDBJ databases">
        <authorList>
            <person name="Chevrot R."/>
        </authorList>
    </citation>
    <scope>NUCLEOTIDE SEQUENCE [LARGE SCALE GENOMIC DNA]</scope>
</reference>
<dbReference type="Pfam" id="PF12671">
    <property type="entry name" value="Amidase_6"/>
    <property type="match status" value="1"/>
</dbReference>
<dbReference type="EMBL" id="LS992241">
    <property type="protein sequence ID" value="SYX83737.1"/>
    <property type="molecule type" value="Genomic_DNA"/>
</dbReference>
<gene>
    <name evidence="3" type="ORF">PBLR_12159</name>
</gene>
<evidence type="ECO:0000313" key="4">
    <source>
        <dbReference type="Proteomes" id="UP000304148"/>
    </source>
</evidence>
<evidence type="ECO:0000313" key="3">
    <source>
        <dbReference type="EMBL" id="SYX83737.1"/>
    </source>
</evidence>
<proteinExistence type="predicted"/>
<feature type="domain" description="Putative amidase" evidence="2">
    <location>
        <begin position="204"/>
        <end position="371"/>
    </location>
</feature>
<dbReference type="InterPro" id="IPR024301">
    <property type="entry name" value="Amidase_6"/>
</dbReference>
<dbReference type="PANTHER" id="PTHR40032">
    <property type="entry name" value="EXPORTED PROTEIN-RELATED"/>
    <property type="match status" value="1"/>
</dbReference>
<sequence>MYRWLVIPIFVIACVAVSSIPQYAFSADKQTVDKELTTFIQQLFANRAKYLLRQEDGLLRDFYMPERASSMRAMKHEQMRAQYVQTWVKHRQLRLADAASSPRVIRAHKRNDQVFVSAVDSLRLGYTYNQPSSQVELFGIGTRHALTLIRKNGSWKVLREWYLDPLEENPDLIPKLTELPRNSASNRVNAKTNQSSGLHSTSTRYNRDKAIDYANKYAGIAWGAGNNHRYNPRYRDYTGQGGDCTNFASQCIGDQEGGGLRMKGGWHHYRSGGSKAWVQTDAFKNFLLYSGYGKVIKKGSYTGIVQASNQHPNGAWAGLKAGDLIGYELNGDIDHFSIVVGFDAQGYPLVNSHTADRYRVPFDLGWDKYTMYWLIHIRD</sequence>
<dbReference type="AlphaFoldDB" id="A0A383R9A2"/>
<dbReference type="PANTHER" id="PTHR40032:SF1">
    <property type="entry name" value="EXPORTED PROTEIN"/>
    <property type="match status" value="1"/>
</dbReference>
<protein>
    <recommendedName>
        <fullName evidence="2">Putative amidase domain-containing protein</fullName>
    </recommendedName>
</protein>
<feature type="region of interest" description="Disordered" evidence="1">
    <location>
        <begin position="183"/>
        <end position="202"/>
    </location>
</feature>